<proteinExistence type="predicted"/>
<name>A0A376DTC5_CHRCU</name>
<organism evidence="2 3">
    <name type="scientific">Chryseobacterium carnipullorum</name>
    <dbReference type="NCBI Taxonomy" id="1124835"/>
    <lineage>
        <taxon>Bacteria</taxon>
        <taxon>Pseudomonadati</taxon>
        <taxon>Bacteroidota</taxon>
        <taxon>Flavobacteriia</taxon>
        <taxon>Flavobacteriales</taxon>
        <taxon>Weeksellaceae</taxon>
        <taxon>Chryseobacterium group</taxon>
        <taxon>Chryseobacterium</taxon>
    </lineage>
</organism>
<accession>A0A376DTC5</accession>
<keyword evidence="1" id="KW-0472">Membrane</keyword>
<keyword evidence="1" id="KW-0812">Transmembrane</keyword>
<keyword evidence="1" id="KW-1133">Transmembrane helix</keyword>
<protein>
    <submittedName>
        <fullName evidence="2">Uncharacterized protein</fullName>
    </submittedName>
</protein>
<dbReference type="STRING" id="297244.SAMN05421639_101858"/>
<reference evidence="2 3" key="1">
    <citation type="submission" date="2018-06" db="EMBL/GenBank/DDBJ databases">
        <authorList>
            <consortium name="Pathogen Informatics"/>
            <person name="Doyle S."/>
        </authorList>
    </citation>
    <scope>NUCLEOTIDE SEQUENCE [LARGE SCALE GENOMIC DNA]</scope>
    <source>
        <strain evidence="2 3">NCTC13533</strain>
    </source>
</reference>
<dbReference type="AlphaFoldDB" id="A0A376DTC5"/>
<evidence type="ECO:0000256" key="1">
    <source>
        <dbReference type="SAM" id="Phobius"/>
    </source>
</evidence>
<gene>
    <name evidence="2" type="ORF">NCTC13533_01352</name>
</gene>
<evidence type="ECO:0000313" key="2">
    <source>
        <dbReference type="EMBL" id="STC94128.1"/>
    </source>
</evidence>
<dbReference type="EMBL" id="UFVQ01000003">
    <property type="protein sequence ID" value="STC94128.1"/>
    <property type="molecule type" value="Genomic_DNA"/>
</dbReference>
<evidence type="ECO:0000313" key="3">
    <source>
        <dbReference type="Proteomes" id="UP000255224"/>
    </source>
</evidence>
<dbReference type="Proteomes" id="UP000255224">
    <property type="component" value="Unassembled WGS sequence"/>
</dbReference>
<sequence length="39" mass="4571">MSSSKNSWLVPVAFINIYVIWGITFLAIVNRQQKVDIRY</sequence>
<feature type="transmembrane region" description="Helical" evidence="1">
    <location>
        <begin position="6"/>
        <end position="29"/>
    </location>
</feature>